<organism evidence="4 5">
    <name type="scientific">Nibrella viscosa</name>
    <dbReference type="NCBI Taxonomy" id="1084524"/>
    <lineage>
        <taxon>Bacteria</taxon>
        <taxon>Pseudomonadati</taxon>
        <taxon>Bacteroidota</taxon>
        <taxon>Cytophagia</taxon>
        <taxon>Cytophagales</taxon>
        <taxon>Spirosomataceae</taxon>
        <taxon>Nibrella</taxon>
    </lineage>
</organism>
<accession>A0ABP8KCQ1</accession>
<feature type="domain" description="Glycosyltransferase subfamily 4-like N-terminal" evidence="3">
    <location>
        <begin position="15"/>
        <end position="176"/>
    </location>
</feature>
<protein>
    <submittedName>
        <fullName evidence="4">Uncharacterized protein</fullName>
    </submittedName>
</protein>
<dbReference type="EMBL" id="BAABHB010000003">
    <property type="protein sequence ID" value="GAA4404310.1"/>
    <property type="molecule type" value="Genomic_DNA"/>
</dbReference>
<dbReference type="CDD" id="cd03809">
    <property type="entry name" value="GT4_MtfB-like"/>
    <property type="match status" value="1"/>
</dbReference>
<evidence type="ECO:0000313" key="5">
    <source>
        <dbReference type="Proteomes" id="UP001500936"/>
    </source>
</evidence>
<gene>
    <name evidence="4" type="ORF">GCM10023187_21420</name>
</gene>
<dbReference type="Pfam" id="PF13439">
    <property type="entry name" value="Glyco_transf_4"/>
    <property type="match status" value="1"/>
</dbReference>
<sequence>MKVLYDHQSFTGAAYGGVSRYFFELLRSFAKRDDIEFELSLRFSNNEYLDQESFSRHFRFRPLAHLQNVNRLASMLNRIHSIQRLQKARFDVFHPTYYHQYFLKYINGKPFVLTFHDATSERYGHQYPELGENLNDVKKLLIKRADRIIAVSEYSKQELLTFYNVDPDKVRVIHLGTSFAHYTPRQTTPALPFPYLLFVGKRPLYKNFPAFFRAVQPVLHRHRDIHLVCAGGGTFTHAEQELFHAAGLTHRVHYRPVTDAALYNLYQHALAFVFPSLNEGFGIPVLEAFSCGCPAVLSNRSSLPEVGADAAVYFDPDDDEAIADAVERVITQPSLRDDLRRRGAGRIRLFSCEKTAQQTFQVYKELV</sequence>
<evidence type="ECO:0000313" key="4">
    <source>
        <dbReference type="EMBL" id="GAA4404310.1"/>
    </source>
</evidence>
<dbReference type="InterPro" id="IPR001296">
    <property type="entry name" value="Glyco_trans_1"/>
</dbReference>
<reference evidence="5" key="1">
    <citation type="journal article" date="2019" name="Int. J. Syst. Evol. Microbiol.">
        <title>The Global Catalogue of Microorganisms (GCM) 10K type strain sequencing project: providing services to taxonomists for standard genome sequencing and annotation.</title>
        <authorList>
            <consortium name="The Broad Institute Genomics Platform"/>
            <consortium name="The Broad Institute Genome Sequencing Center for Infectious Disease"/>
            <person name="Wu L."/>
            <person name="Ma J."/>
        </authorList>
    </citation>
    <scope>NUCLEOTIDE SEQUENCE [LARGE SCALE GENOMIC DNA]</scope>
    <source>
        <strain evidence="5">JCM 17925</strain>
    </source>
</reference>
<feature type="domain" description="Glycosyl transferase family 1" evidence="2">
    <location>
        <begin position="193"/>
        <end position="343"/>
    </location>
</feature>
<evidence type="ECO:0000259" key="2">
    <source>
        <dbReference type="Pfam" id="PF00534"/>
    </source>
</evidence>
<proteinExistence type="predicted"/>
<dbReference type="PANTHER" id="PTHR46401:SF2">
    <property type="entry name" value="GLYCOSYLTRANSFERASE WBBK-RELATED"/>
    <property type="match status" value="1"/>
</dbReference>
<name>A0ABP8KCQ1_9BACT</name>
<dbReference type="PANTHER" id="PTHR46401">
    <property type="entry name" value="GLYCOSYLTRANSFERASE WBBK-RELATED"/>
    <property type="match status" value="1"/>
</dbReference>
<dbReference type="Proteomes" id="UP001500936">
    <property type="component" value="Unassembled WGS sequence"/>
</dbReference>
<keyword evidence="1" id="KW-0808">Transferase</keyword>
<keyword evidence="5" id="KW-1185">Reference proteome</keyword>
<evidence type="ECO:0000259" key="3">
    <source>
        <dbReference type="Pfam" id="PF13439"/>
    </source>
</evidence>
<dbReference type="RefSeq" id="WP_345266830.1">
    <property type="nucleotide sequence ID" value="NZ_BAABHB010000003.1"/>
</dbReference>
<evidence type="ECO:0000256" key="1">
    <source>
        <dbReference type="ARBA" id="ARBA00022679"/>
    </source>
</evidence>
<dbReference type="Pfam" id="PF00534">
    <property type="entry name" value="Glycos_transf_1"/>
    <property type="match status" value="1"/>
</dbReference>
<dbReference type="Gene3D" id="3.40.50.2000">
    <property type="entry name" value="Glycogen Phosphorylase B"/>
    <property type="match status" value="2"/>
</dbReference>
<dbReference type="InterPro" id="IPR028098">
    <property type="entry name" value="Glyco_trans_4-like_N"/>
</dbReference>
<comment type="caution">
    <text evidence="4">The sequence shown here is derived from an EMBL/GenBank/DDBJ whole genome shotgun (WGS) entry which is preliminary data.</text>
</comment>
<dbReference type="SUPFAM" id="SSF53756">
    <property type="entry name" value="UDP-Glycosyltransferase/glycogen phosphorylase"/>
    <property type="match status" value="1"/>
</dbReference>